<dbReference type="InterPro" id="IPR006620">
    <property type="entry name" value="Pro_4_hyd_alph"/>
</dbReference>
<evidence type="ECO:0000256" key="6">
    <source>
        <dbReference type="ARBA" id="ARBA00022723"/>
    </source>
</evidence>
<evidence type="ECO:0000256" key="9">
    <source>
        <dbReference type="ARBA" id="ARBA00022964"/>
    </source>
</evidence>
<dbReference type="KEGG" id="dmo:Dmoj_GI23043"/>
<dbReference type="SMART" id="SM00702">
    <property type="entry name" value="P4Hc"/>
    <property type="match status" value="1"/>
</dbReference>
<comment type="subcellular location">
    <subcellularLocation>
        <location evidence="3">Endoplasmic reticulum lumen</location>
    </subcellularLocation>
</comment>
<keyword evidence="6" id="KW-0479">Metal-binding</keyword>
<dbReference type="GO" id="GO:0005788">
    <property type="term" value="C:endoplasmic reticulum lumen"/>
    <property type="evidence" value="ECO:0007669"/>
    <property type="project" value="UniProtKB-SubCell"/>
</dbReference>
<dbReference type="SMR" id="B4KDU2"/>
<dbReference type="FunCoup" id="B4KDU2">
    <property type="interactions" value="45"/>
</dbReference>
<comment type="function">
    <text evidence="2">Catalyzes the post-translational formation of 4-hydroxyproline in -Xaa-Pro-Gly- sequences in collagens and other proteins.</text>
</comment>
<feature type="signal peptide" evidence="13">
    <location>
        <begin position="1"/>
        <end position="22"/>
    </location>
</feature>
<dbReference type="Pfam" id="PF08336">
    <property type="entry name" value="P4Ha_N"/>
    <property type="match status" value="1"/>
</dbReference>
<evidence type="ECO:0000256" key="7">
    <source>
        <dbReference type="ARBA" id="ARBA00022824"/>
    </source>
</evidence>
<evidence type="ECO:0000256" key="8">
    <source>
        <dbReference type="ARBA" id="ARBA00022896"/>
    </source>
</evidence>
<dbReference type="OrthoDB" id="420380at2759"/>
<dbReference type="AlphaFoldDB" id="B4KDU2"/>
<sequence>MLTLKLVLVALLLQLLAGATSSHDMVRVLQGEDDLFEDLRLYVAALERKARTTRLVLEDALARLEASQIDPTAYVESPLVAFSMVRRMHMDAGKILNYLKQDAGADLQHIADYRLDIITEADLAKATQGLLRQQQLQGLSERDVARGLLGPKQYNASLSTPDCLTLAQHLLKKGEDEQAKNWLELALELYERTPERVYELLNIDSETILRDIVDIHASRENWLGVRAVLLQMLELAQDKQRILNLLHSVDFHLTNFEICRGQRQLPVSDSLRCRYSAEGSPFLRLAPLKLEQLSIDPYVALCHNAIHDNELEYIIEQSRPYLKRALVDQGVVHEKRVTMDAAFDLNASTHGRTLRQRLEDMSGFDLSNSGQLAVLNYGIGGHYSMHFDCWFSSDSAAYEAYIRSNRIATILLYLNEVQMGGITSFPALGLGVQPIKGSALIWHNMNHEIECDYRTLHAACPTLLGNRWVATQWVDVDGQWRRKRCTRSSPN</sequence>
<evidence type="ECO:0000256" key="4">
    <source>
        <dbReference type="ARBA" id="ARBA00006511"/>
    </source>
</evidence>
<dbReference type="InterPro" id="IPR011990">
    <property type="entry name" value="TPR-like_helical_dom_sf"/>
</dbReference>
<name>B4KDU2_DROMO</name>
<dbReference type="GO" id="GO:0031418">
    <property type="term" value="F:L-ascorbic acid binding"/>
    <property type="evidence" value="ECO:0007669"/>
    <property type="project" value="UniProtKB-KW"/>
</dbReference>
<reference evidence="15 16" key="1">
    <citation type="journal article" date="2007" name="Nature">
        <title>Evolution of genes and genomes on the Drosophila phylogeny.</title>
        <authorList>
            <consortium name="Drosophila 12 Genomes Consortium"/>
            <person name="Clark A.G."/>
            <person name="Eisen M.B."/>
            <person name="Smith D.R."/>
            <person name="Bergman C.M."/>
            <person name="Oliver B."/>
            <person name="Markow T.A."/>
            <person name="Kaufman T.C."/>
            <person name="Kellis M."/>
            <person name="Gelbart W."/>
            <person name="Iyer V.N."/>
            <person name="Pollard D.A."/>
            <person name="Sackton T.B."/>
            <person name="Larracuente A.M."/>
            <person name="Singh N.D."/>
            <person name="Abad J.P."/>
            <person name="Abt D.N."/>
            <person name="Adryan B."/>
            <person name="Aguade M."/>
            <person name="Akashi H."/>
            <person name="Anderson W.W."/>
            <person name="Aquadro C.F."/>
            <person name="Ardell D.H."/>
            <person name="Arguello R."/>
            <person name="Artieri C.G."/>
            <person name="Barbash D.A."/>
            <person name="Barker D."/>
            <person name="Barsanti P."/>
            <person name="Batterham P."/>
            <person name="Batzoglou S."/>
            <person name="Begun D."/>
            <person name="Bhutkar A."/>
            <person name="Blanco E."/>
            <person name="Bosak S.A."/>
            <person name="Bradley R.K."/>
            <person name="Brand A.D."/>
            <person name="Brent M.R."/>
            <person name="Brooks A.N."/>
            <person name="Brown R.H."/>
            <person name="Butlin R.K."/>
            <person name="Caggese C."/>
            <person name="Calvi B.R."/>
            <person name="Bernardo de Carvalho A."/>
            <person name="Caspi A."/>
            <person name="Castrezana S."/>
            <person name="Celniker S.E."/>
            <person name="Chang J.L."/>
            <person name="Chapple C."/>
            <person name="Chatterji S."/>
            <person name="Chinwalla A."/>
            <person name="Civetta A."/>
            <person name="Clifton S.W."/>
            <person name="Comeron J.M."/>
            <person name="Costello J.C."/>
            <person name="Coyne J.A."/>
            <person name="Daub J."/>
            <person name="David R.G."/>
            <person name="Delcher A.L."/>
            <person name="Delehaunty K."/>
            <person name="Do C.B."/>
            <person name="Ebling H."/>
            <person name="Edwards K."/>
            <person name="Eickbush T."/>
            <person name="Evans J.D."/>
            <person name="Filipski A."/>
            <person name="Findeiss S."/>
            <person name="Freyhult E."/>
            <person name="Fulton L."/>
            <person name="Fulton R."/>
            <person name="Garcia A.C."/>
            <person name="Gardiner A."/>
            <person name="Garfield D.A."/>
            <person name="Garvin B.E."/>
            <person name="Gibson G."/>
            <person name="Gilbert D."/>
            <person name="Gnerre S."/>
            <person name="Godfrey J."/>
            <person name="Good R."/>
            <person name="Gotea V."/>
            <person name="Gravely B."/>
            <person name="Greenberg A.J."/>
            <person name="Griffiths-Jones S."/>
            <person name="Gross S."/>
            <person name="Guigo R."/>
            <person name="Gustafson E.A."/>
            <person name="Haerty W."/>
            <person name="Hahn M.W."/>
            <person name="Halligan D.L."/>
            <person name="Halpern A.L."/>
            <person name="Halter G.M."/>
            <person name="Han M.V."/>
            <person name="Heger A."/>
            <person name="Hillier L."/>
            <person name="Hinrichs A.S."/>
            <person name="Holmes I."/>
            <person name="Hoskins R.A."/>
            <person name="Hubisz M.J."/>
            <person name="Hultmark D."/>
            <person name="Huntley M.A."/>
            <person name="Jaffe D.B."/>
            <person name="Jagadeeshan S."/>
            <person name="Jeck W.R."/>
            <person name="Johnson J."/>
            <person name="Jones C.D."/>
            <person name="Jordan W.C."/>
            <person name="Karpen G.H."/>
            <person name="Kataoka E."/>
            <person name="Keightley P.D."/>
            <person name="Kheradpour P."/>
            <person name="Kirkness E.F."/>
            <person name="Koerich L.B."/>
            <person name="Kristiansen K."/>
            <person name="Kudrna D."/>
            <person name="Kulathinal R.J."/>
            <person name="Kumar S."/>
            <person name="Kwok R."/>
            <person name="Lander E."/>
            <person name="Langley C.H."/>
            <person name="Lapoint R."/>
            <person name="Lazzaro B.P."/>
            <person name="Lee S.J."/>
            <person name="Levesque L."/>
            <person name="Li R."/>
            <person name="Lin C.F."/>
            <person name="Lin M.F."/>
            <person name="Lindblad-Toh K."/>
            <person name="Llopart A."/>
            <person name="Long M."/>
            <person name="Low L."/>
            <person name="Lozovsky E."/>
            <person name="Lu J."/>
            <person name="Luo M."/>
            <person name="Machado C.A."/>
            <person name="Makalowski W."/>
            <person name="Marzo M."/>
            <person name="Matsuda M."/>
            <person name="Matzkin L."/>
            <person name="McAllister B."/>
            <person name="McBride C.S."/>
            <person name="McKernan B."/>
            <person name="McKernan K."/>
            <person name="Mendez-Lago M."/>
            <person name="Minx P."/>
            <person name="Mollenhauer M.U."/>
            <person name="Montooth K."/>
            <person name="Mount S.M."/>
            <person name="Mu X."/>
            <person name="Myers E."/>
            <person name="Negre B."/>
            <person name="Newfeld S."/>
            <person name="Nielsen R."/>
            <person name="Noor M.A."/>
            <person name="O'Grady P."/>
            <person name="Pachter L."/>
            <person name="Papaceit M."/>
            <person name="Parisi M.J."/>
            <person name="Parisi M."/>
            <person name="Parts L."/>
            <person name="Pedersen J.S."/>
            <person name="Pesole G."/>
            <person name="Phillippy A.M."/>
            <person name="Ponting C.P."/>
            <person name="Pop M."/>
            <person name="Porcelli D."/>
            <person name="Powell J.R."/>
            <person name="Prohaska S."/>
            <person name="Pruitt K."/>
            <person name="Puig M."/>
            <person name="Quesneville H."/>
            <person name="Ram K.R."/>
            <person name="Rand D."/>
            <person name="Rasmussen M.D."/>
            <person name="Reed L.K."/>
            <person name="Reenan R."/>
            <person name="Reily A."/>
            <person name="Remington K.A."/>
            <person name="Rieger T.T."/>
            <person name="Ritchie M.G."/>
            <person name="Robin C."/>
            <person name="Rogers Y.H."/>
            <person name="Rohde C."/>
            <person name="Rozas J."/>
            <person name="Rubenfield M.J."/>
            <person name="Ruiz A."/>
            <person name="Russo S."/>
            <person name="Salzberg S.L."/>
            <person name="Sanchez-Gracia A."/>
            <person name="Saranga D.J."/>
            <person name="Sato H."/>
            <person name="Schaeffer S.W."/>
            <person name="Schatz M.C."/>
            <person name="Schlenke T."/>
            <person name="Schwartz R."/>
            <person name="Segarra C."/>
            <person name="Singh R.S."/>
            <person name="Sirot L."/>
            <person name="Sirota M."/>
            <person name="Sisneros N.B."/>
            <person name="Smith C.D."/>
            <person name="Smith T.F."/>
            <person name="Spieth J."/>
            <person name="Stage D.E."/>
            <person name="Stark A."/>
            <person name="Stephan W."/>
            <person name="Strausberg R.L."/>
            <person name="Strempel S."/>
            <person name="Sturgill D."/>
            <person name="Sutton G."/>
            <person name="Sutton G.G."/>
            <person name="Tao W."/>
            <person name="Teichmann S."/>
            <person name="Tobari Y.N."/>
            <person name="Tomimura Y."/>
            <person name="Tsolas J.M."/>
            <person name="Valente V.L."/>
            <person name="Venter E."/>
            <person name="Venter J.C."/>
            <person name="Vicario S."/>
            <person name="Vieira F.G."/>
            <person name="Vilella A.J."/>
            <person name="Villasante A."/>
            <person name="Walenz B."/>
            <person name="Wang J."/>
            <person name="Wasserman M."/>
            <person name="Watts T."/>
            <person name="Wilson D."/>
            <person name="Wilson R.K."/>
            <person name="Wing R.A."/>
            <person name="Wolfner M.F."/>
            <person name="Wong A."/>
            <person name="Wong G.K."/>
            <person name="Wu C.I."/>
            <person name="Wu G."/>
            <person name="Yamamoto D."/>
            <person name="Yang H.P."/>
            <person name="Yang S.P."/>
            <person name="Yorke J.A."/>
            <person name="Yoshida K."/>
            <person name="Zdobnov E."/>
            <person name="Zhang P."/>
            <person name="Zhang Y."/>
            <person name="Zimin A.V."/>
            <person name="Baldwin J."/>
            <person name="Abdouelleil A."/>
            <person name="Abdulkadir J."/>
            <person name="Abebe A."/>
            <person name="Abera B."/>
            <person name="Abreu J."/>
            <person name="Acer S.C."/>
            <person name="Aftuck L."/>
            <person name="Alexander A."/>
            <person name="An P."/>
            <person name="Anderson E."/>
            <person name="Anderson S."/>
            <person name="Arachi H."/>
            <person name="Azer M."/>
            <person name="Bachantsang P."/>
            <person name="Barry A."/>
            <person name="Bayul T."/>
            <person name="Berlin A."/>
            <person name="Bessette D."/>
            <person name="Bloom T."/>
            <person name="Blye J."/>
            <person name="Boguslavskiy L."/>
            <person name="Bonnet C."/>
            <person name="Boukhgalter B."/>
            <person name="Bourzgui I."/>
            <person name="Brown A."/>
            <person name="Cahill P."/>
            <person name="Channer S."/>
            <person name="Cheshatsang Y."/>
            <person name="Chuda L."/>
            <person name="Citroen M."/>
            <person name="Collymore A."/>
            <person name="Cooke P."/>
            <person name="Costello M."/>
            <person name="D'Aco K."/>
            <person name="Daza R."/>
            <person name="De Haan G."/>
            <person name="DeGray S."/>
            <person name="DeMaso C."/>
            <person name="Dhargay N."/>
            <person name="Dooley K."/>
            <person name="Dooley E."/>
            <person name="Doricent M."/>
            <person name="Dorje P."/>
            <person name="Dorjee K."/>
            <person name="Dupes A."/>
            <person name="Elong R."/>
            <person name="Falk J."/>
            <person name="Farina A."/>
            <person name="Faro S."/>
            <person name="Ferguson D."/>
            <person name="Fisher S."/>
            <person name="Foley C.D."/>
            <person name="Franke A."/>
            <person name="Friedrich D."/>
            <person name="Gadbois L."/>
            <person name="Gearin G."/>
            <person name="Gearin C.R."/>
            <person name="Giannoukos G."/>
            <person name="Goode T."/>
            <person name="Graham J."/>
            <person name="Grandbois E."/>
            <person name="Grewal S."/>
            <person name="Gyaltsen K."/>
            <person name="Hafez N."/>
            <person name="Hagos B."/>
            <person name="Hall J."/>
            <person name="Henson C."/>
            <person name="Hollinger A."/>
            <person name="Honan T."/>
            <person name="Huard M.D."/>
            <person name="Hughes L."/>
            <person name="Hurhula B."/>
            <person name="Husby M.E."/>
            <person name="Kamat A."/>
            <person name="Kanga B."/>
            <person name="Kashin S."/>
            <person name="Khazanovich D."/>
            <person name="Kisner P."/>
            <person name="Lance K."/>
            <person name="Lara M."/>
            <person name="Lee W."/>
            <person name="Lennon N."/>
            <person name="Letendre F."/>
            <person name="LeVine R."/>
            <person name="Lipovsky A."/>
            <person name="Liu X."/>
            <person name="Liu J."/>
            <person name="Liu S."/>
            <person name="Lokyitsang T."/>
            <person name="Lokyitsang Y."/>
            <person name="Lubonja R."/>
            <person name="Lui A."/>
            <person name="MacDonald P."/>
            <person name="Magnisalis V."/>
            <person name="Maru K."/>
            <person name="Matthews C."/>
            <person name="McCusker W."/>
            <person name="McDonough S."/>
            <person name="Mehta T."/>
            <person name="Meldrim J."/>
            <person name="Meneus L."/>
            <person name="Mihai O."/>
            <person name="Mihalev A."/>
            <person name="Mihova T."/>
            <person name="Mittelman R."/>
            <person name="Mlenga V."/>
            <person name="Montmayeur A."/>
            <person name="Mulrain L."/>
            <person name="Navidi A."/>
            <person name="Naylor J."/>
            <person name="Negash T."/>
            <person name="Nguyen T."/>
            <person name="Nguyen N."/>
            <person name="Nicol R."/>
            <person name="Norbu C."/>
            <person name="Norbu N."/>
            <person name="Novod N."/>
            <person name="O'Neill B."/>
            <person name="Osman S."/>
            <person name="Markiewicz E."/>
            <person name="Oyono O.L."/>
            <person name="Patti C."/>
            <person name="Phunkhang P."/>
            <person name="Pierre F."/>
            <person name="Priest M."/>
            <person name="Raghuraman S."/>
            <person name="Rege F."/>
            <person name="Reyes R."/>
            <person name="Rise C."/>
            <person name="Rogov P."/>
            <person name="Ross K."/>
            <person name="Ryan E."/>
            <person name="Settipalli S."/>
            <person name="Shea T."/>
            <person name="Sherpa N."/>
            <person name="Shi L."/>
            <person name="Shih D."/>
            <person name="Sparrow T."/>
            <person name="Spaulding J."/>
            <person name="Stalker J."/>
            <person name="Stange-Thomann N."/>
            <person name="Stavropoulos S."/>
            <person name="Stone C."/>
            <person name="Strader C."/>
            <person name="Tesfaye S."/>
            <person name="Thomson T."/>
            <person name="Thoulutsang Y."/>
            <person name="Thoulutsang D."/>
            <person name="Topham K."/>
            <person name="Topping I."/>
            <person name="Tsamla T."/>
            <person name="Vassiliev H."/>
            <person name="Vo A."/>
            <person name="Wangchuk T."/>
            <person name="Wangdi T."/>
            <person name="Weiand M."/>
            <person name="Wilkinson J."/>
            <person name="Wilson A."/>
            <person name="Yadav S."/>
            <person name="Young G."/>
            <person name="Yu Q."/>
            <person name="Zembek L."/>
            <person name="Zhong D."/>
            <person name="Zimmer A."/>
            <person name="Zwirko Z."/>
            <person name="Jaffe D.B."/>
            <person name="Alvarez P."/>
            <person name="Brockman W."/>
            <person name="Butler J."/>
            <person name="Chin C."/>
            <person name="Gnerre S."/>
            <person name="Grabherr M."/>
            <person name="Kleber M."/>
            <person name="Mauceli E."/>
            <person name="MacCallum I."/>
        </authorList>
    </citation>
    <scope>NUCLEOTIDE SEQUENCE [LARGE SCALE GENOMIC DNA]</scope>
    <source>
        <strain evidence="16">Tucson 15081-1352.22</strain>
    </source>
</reference>
<evidence type="ECO:0000256" key="13">
    <source>
        <dbReference type="SAM" id="SignalP"/>
    </source>
</evidence>
<keyword evidence="10 15" id="KW-0560">Oxidoreductase</keyword>
<proteinExistence type="inferred from homology"/>
<dbReference type="Gene3D" id="1.25.40.10">
    <property type="entry name" value="Tetratricopeptide repeat domain"/>
    <property type="match status" value="1"/>
</dbReference>
<dbReference type="PhylomeDB" id="B4KDU2"/>
<dbReference type="GO" id="GO:0004656">
    <property type="term" value="F:procollagen-proline 4-dioxygenase activity"/>
    <property type="evidence" value="ECO:0007669"/>
    <property type="project" value="UniProtKB-EC"/>
</dbReference>
<keyword evidence="13" id="KW-0732">Signal</keyword>
<organism evidence="15 16">
    <name type="scientific">Drosophila mojavensis</name>
    <name type="common">Fruit fly</name>
    <dbReference type="NCBI Taxonomy" id="7230"/>
    <lineage>
        <taxon>Eukaryota</taxon>
        <taxon>Metazoa</taxon>
        <taxon>Ecdysozoa</taxon>
        <taxon>Arthropoda</taxon>
        <taxon>Hexapoda</taxon>
        <taxon>Insecta</taxon>
        <taxon>Pterygota</taxon>
        <taxon>Neoptera</taxon>
        <taxon>Endopterygota</taxon>
        <taxon>Diptera</taxon>
        <taxon>Brachycera</taxon>
        <taxon>Muscomorpha</taxon>
        <taxon>Ephydroidea</taxon>
        <taxon>Drosophilidae</taxon>
        <taxon>Drosophila</taxon>
    </lineage>
</organism>
<comment type="cofactor">
    <cofactor evidence="1">
        <name>L-ascorbate</name>
        <dbReference type="ChEBI" id="CHEBI:38290"/>
    </cofactor>
</comment>
<dbReference type="PANTHER" id="PTHR10869:SF244">
    <property type="entry name" value="PROLYL 4-HYDROXYLASE SUBUNIT ALPHA-2"/>
    <property type="match status" value="1"/>
</dbReference>
<evidence type="ECO:0000256" key="10">
    <source>
        <dbReference type="ARBA" id="ARBA00023002"/>
    </source>
</evidence>
<dbReference type="EC" id="1.14.11.2" evidence="5"/>
<dbReference type="PANTHER" id="PTHR10869">
    <property type="entry name" value="PROLYL 4-HYDROXYLASE ALPHA SUBUNIT"/>
    <property type="match status" value="1"/>
</dbReference>
<gene>
    <name evidence="15" type="primary">Dmoj\GI23043</name>
    <name evidence="15" type="ORF">Dmoj_GI23043</name>
</gene>
<evidence type="ECO:0000256" key="1">
    <source>
        <dbReference type="ARBA" id="ARBA00001961"/>
    </source>
</evidence>
<evidence type="ECO:0000256" key="12">
    <source>
        <dbReference type="ARBA" id="ARBA00023180"/>
    </source>
</evidence>
<evidence type="ECO:0000256" key="2">
    <source>
        <dbReference type="ARBA" id="ARBA00002035"/>
    </source>
</evidence>
<dbReference type="Proteomes" id="UP000009192">
    <property type="component" value="Unassembled WGS sequence"/>
</dbReference>
<evidence type="ECO:0000256" key="3">
    <source>
        <dbReference type="ARBA" id="ARBA00004319"/>
    </source>
</evidence>
<dbReference type="Gene3D" id="2.60.120.620">
    <property type="entry name" value="q2cbj1_9rhob like domain"/>
    <property type="match status" value="1"/>
</dbReference>
<dbReference type="GO" id="GO:0005506">
    <property type="term" value="F:iron ion binding"/>
    <property type="evidence" value="ECO:0007669"/>
    <property type="project" value="InterPro"/>
</dbReference>
<dbReference type="InterPro" id="IPR013547">
    <property type="entry name" value="P4H_N"/>
</dbReference>
<dbReference type="GO" id="GO:0007618">
    <property type="term" value="P:mating"/>
    <property type="evidence" value="ECO:0007669"/>
    <property type="project" value="EnsemblMetazoa"/>
</dbReference>
<dbReference type="InterPro" id="IPR044862">
    <property type="entry name" value="Pro_4_hyd_alph_FE2OG_OXY"/>
</dbReference>
<dbReference type="Pfam" id="PF13640">
    <property type="entry name" value="2OG-FeII_Oxy_3"/>
    <property type="match status" value="1"/>
</dbReference>
<comment type="similarity">
    <text evidence="4">Belongs to the P4HA family.</text>
</comment>
<evidence type="ECO:0000256" key="11">
    <source>
        <dbReference type="ARBA" id="ARBA00023004"/>
    </source>
</evidence>
<feature type="chain" id="PRO_5002813801" description="procollagen-proline 4-dioxygenase" evidence="13">
    <location>
        <begin position="23"/>
        <end position="491"/>
    </location>
</feature>
<keyword evidence="12" id="KW-0325">Glycoprotein</keyword>
<feature type="domain" description="Fe2OG dioxygenase" evidence="14">
    <location>
        <begin position="366"/>
        <end position="476"/>
    </location>
</feature>
<dbReference type="InParanoid" id="B4KDU2"/>
<evidence type="ECO:0000256" key="5">
    <source>
        <dbReference type="ARBA" id="ARBA00012269"/>
    </source>
</evidence>
<evidence type="ECO:0000313" key="15">
    <source>
        <dbReference type="EMBL" id="EDW14939.1"/>
    </source>
</evidence>
<evidence type="ECO:0000259" key="14">
    <source>
        <dbReference type="PROSITE" id="PS51471"/>
    </source>
</evidence>
<keyword evidence="7" id="KW-0256">Endoplasmic reticulum</keyword>
<dbReference type="Gene3D" id="6.10.140.1460">
    <property type="match status" value="1"/>
</dbReference>
<dbReference type="PROSITE" id="PS51471">
    <property type="entry name" value="FE2OG_OXY"/>
    <property type="match status" value="1"/>
</dbReference>
<dbReference type="InterPro" id="IPR045054">
    <property type="entry name" value="P4HA-like"/>
</dbReference>
<dbReference type="InterPro" id="IPR005123">
    <property type="entry name" value="Oxoglu/Fe-dep_dioxygenase_dom"/>
</dbReference>
<accession>B4KDU2</accession>
<protein>
    <recommendedName>
        <fullName evidence="5">procollagen-proline 4-dioxygenase</fullName>
        <ecNumber evidence="5">1.14.11.2</ecNumber>
    </recommendedName>
</protein>
<dbReference type="eggNOG" id="KOG1591">
    <property type="taxonomic scope" value="Eukaryota"/>
</dbReference>
<dbReference type="OMA" id="ESEMANG"/>
<keyword evidence="8" id="KW-0847">Vitamin C</keyword>
<keyword evidence="9" id="KW-0223">Dioxygenase</keyword>
<keyword evidence="11" id="KW-0408">Iron</keyword>
<keyword evidence="16" id="KW-1185">Reference proteome</keyword>
<dbReference type="HOGENOM" id="CLU_024155_2_0_1"/>
<dbReference type="EMBL" id="CH933806">
    <property type="protein sequence ID" value="EDW14939.1"/>
    <property type="molecule type" value="Genomic_DNA"/>
</dbReference>
<evidence type="ECO:0000313" key="16">
    <source>
        <dbReference type="Proteomes" id="UP000009192"/>
    </source>
</evidence>